<dbReference type="Pfam" id="PF07394">
    <property type="entry name" value="DUF1501"/>
    <property type="match status" value="1"/>
</dbReference>
<keyword evidence="4" id="KW-1185">Reference proteome</keyword>
<sequence>MKRRDFLKYTAPAAILPSFINGFSVQAFGASPLLSALEGAATNNDHVLVMIQLNGGNDGLNMVIPLDQYGKYQAARANIAIPEGRVLKLAGQTKTGIHPAMTGIQQMYNDGHVSILHSVGYPSPNFSHFRATDIWLTGSDANTVLPTGWGGRYLQTEYPDYPVGYPNADMPDPLAIQIGSVVSPAFQGPTVNMGMAITSATDFYGLLDDEPDPIPNTRAGKELKYIRLIQEHSNKFATSIKAAAAKVTQQGPYPANNHLAAQLKIVARLVAGGLKTRLYMVSIGGFDTHANQTNAGDTTTGAHANLLGQISSAVKAFTDDLKGLKKSQRVVGMTFSEFGRRVKSNGSMGTDHGASAPMIVFGDYVNQQVLGNTPTMPDAASAIDNIPMQYDFRSVYASILEQWFCVKPSDLNQIMLQNYQSLPLVNGLACGVVTGVPDVDENKTLISNYPNPFSTKTVISYTTAGGHTMVQIFDTMGRLVRKLVDSVHAAGDYTITFNGEGLPNGMYYARFQNGRVQQVRTMAKVR</sequence>
<dbReference type="OrthoDB" id="9779968at2"/>
<dbReference type="InterPro" id="IPR010869">
    <property type="entry name" value="DUF1501"/>
</dbReference>
<accession>A0A1N6K643</accession>
<dbReference type="PANTHER" id="PTHR43737">
    <property type="entry name" value="BLL7424 PROTEIN"/>
    <property type="match status" value="1"/>
</dbReference>
<dbReference type="Gene3D" id="2.60.40.4070">
    <property type="match status" value="1"/>
</dbReference>
<feature type="domain" description="Secretion system C-terminal sorting" evidence="2">
    <location>
        <begin position="449"/>
        <end position="519"/>
    </location>
</feature>
<dbReference type="Pfam" id="PF18962">
    <property type="entry name" value="Por_Secre_tail"/>
    <property type="match status" value="1"/>
</dbReference>
<organism evidence="3 4">
    <name type="scientific">Chitinophaga niabensis</name>
    <dbReference type="NCBI Taxonomy" id="536979"/>
    <lineage>
        <taxon>Bacteria</taxon>
        <taxon>Pseudomonadati</taxon>
        <taxon>Bacteroidota</taxon>
        <taxon>Chitinophagia</taxon>
        <taxon>Chitinophagales</taxon>
        <taxon>Chitinophagaceae</taxon>
        <taxon>Chitinophaga</taxon>
    </lineage>
</organism>
<dbReference type="EMBL" id="FSRA01000002">
    <property type="protein sequence ID" value="SIO51776.1"/>
    <property type="molecule type" value="Genomic_DNA"/>
</dbReference>
<reference evidence="3 4" key="1">
    <citation type="submission" date="2016-11" db="EMBL/GenBank/DDBJ databases">
        <authorList>
            <person name="Jaros S."/>
            <person name="Januszkiewicz K."/>
            <person name="Wedrychowicz H."/>
        </authorList>
    </citation>
    <scope>NUCLEOTIDE SEQUENCE [LARGE SCALE GENOMIC DNA]</scope>
    <source>
        <strain evidence="3 4">DSM 24787</strain>
    </source>
</reference>
<evidence type="ECO:0000313" key="3">
    <source>
        <dbReference type="EMBL" id="SIO51776.1"/>
    </source>
</evidence>
<keyword evidence="1" id="KW-0732">Signal</keyword>
<feature type="chain" id="PRO_5009936884" evidence="1">
    <location>
        <begin position="30"/>
        <end position="526"/>
    </location>
</feature>
<evidence type="ECO:0000313" key="4">
    <source>
        <dbReference type="Proteomes" id="UP000185003"/>
    </source>
</evidence>
<dbReference type="RefSeq" id="WP_074242376.1">
    <property type="nucleotide sequence ID" value="NZ_FSRA01000002.1"/>
</dbReference>
<dbReference type="InterPro" id="IPR026444">
    <property type="entry name" value="Secre_tail"/>
</dbReference>
<name>A0A1N6K643_9BACT</name>
<proteinExistence type="predicted"/>
<dbReference type="PANTHER" id="PTHR43737:SF1">
    <property type="entry name" value="DUF1501 DOMAIN-CONTAINING PROTEIN"/>
    <property type="match status" value="1"/>
</dbReference>
<evidence type="ECO:0000259" key="2">
    <source>
        <dbReference type="Pfam" id="PF18962"/>
    </source>
</evidence>
<dbReference type="AlphaFoldDB" id="A0A1N6K643"/>
<feature type="signal peptide" evidence="1">
    <location>
        <begin position="1"/>
        <end position="29"/>
    </location>
</feature>
<protein>
    <submittedName>
        <fullName evidence="3">Por secretion system C-terminal sorting domain-containing protein</fullName>
    </submittedName>
</protein>
<evidence type="ECO:0000256" key="1">
    <source>
        <dbReference type="SAM" id="SignalP"/>
    </source>
</evidence>
<dbReference type="NCBIfam" id="TIGR04183">
    <property type="entry name" value="Por_Secre_tail"/>
    <property type="match status" value="1"/>
</dbReference>
<dbReference type="STRING" id="536979.SAMN04488055_5109"/>
<dbReference type="Proteomes" id="UP000185003">
    <property type="component" value="Unassembled WGS sequence"/>
</dbReference>
<gene>
    <name evidence="3" type="ORF">SAMN04488055_5109</name>
</gene>